<dbReference type="EMBL" id="RYUT01000001">
    <property type="protein sequence ID" value="RYQ31613.1"/>
    <property type="molecule type" value="Genomic_DNA"/>
</dbReference>
<feature type="domain" description="Carboxymuconolactone decarboxylase-like" evidence="1">
    <location>
        <begin position="13"/>
        <end position="98"/>
    </location>
</feature>
<reference evidence="2 3" key="1">
    <citation type="submission" date="2018-12" db="EMBL/GenBank/DDBJ databases">
        <title>Unveiling genomic diversity among members of the Bifidobacterium pseudolongum species, a widely distributed gut commensal of the animal kingdom.</title>
        <authorList>
            <person name="Lugli G.A."/>
            <person name="Duranti S."/>
            <person name="Albert K."/>
            <person name="Mancabelli L."/>
            <person name="Napoli S."/>
            <person name="Viappiani A."/>
            <person name="Anzalone R."/>
            <person name="Longhi G."/>
            <person name="Milani C."/>
            <person name="Turroni F."/>
            <person name="Alessandri G."/>
            <person name="Sela D.A."/>
            <person name="Van Sinderen D."/>
            <person name="Ventura M."/>
        </authorList>
    </citation>
    <scope>NUCLEOTIDE SEQUENCE [LARGE SCALE GENOMIC DNA]</scope>
    <source>
        <strain evidence="2 3">2017B</strain>
    </source>
</reference>
<comment type="caution">
    <text evidence="2">The sequence shown here is derived from an EMBL/GenBank/DDBJ whole genome shotgun (WGS) entry which is preliminary data.</text>
</comment>
<dbReference type="Gene3D" id="1.20.1290.10">
    <property type="entry name" value="AhpD-like"/>
    <property type="match status" value="2"/>
</dbReference>
<dbReference type="AlphaFoldDB" id="A0A4Q5AM72"/>
<protein>
    <submittedName>
        <fullName evidence="2">Carboxymuconolactone decarboxylase</fullName>
    </submittedName>
</protein>
<evidence type="ECO:0000313" key="3">
    <source>
        <dbReference type="Proteomes" id="UP000291920"/>
    </source>
</evidence>
<dbReference type="GO" id="GO:0051920">
    <property type="term" value="F:peroxiredoxin activity"/>
    <property type="evidence" value="ECO:0007669"/>
    <property type="project" value="InterPro"/>
</dbReference>
<sequence>MTNQNDDLRRTDPGFAERMLRFADVEVAHDPDTALDPQTRYLAILATLLGRQGTDEFRIQLARALDAGLTPVQVKEVVYQAVDYFGIGRVRPFLGITNEVLEARGVELPLLAHAKANIGVGNSADVLRKVVLQCLPYIGYPRTLNALSTVGEAEQAVASAE</sequence>
<dbReference type="Pfam" id="PF02627">
    <property type="entry name" value="CMD"/>
    <property type="match status" value="1"/>
</dbReference>
<evidence type="ECO:0000259" key="1">
    <source>
        <dbReference type="Pfam" id="PF02627"/>
    </source>
</evidence>
<accession>A0A4Q5AM72</accession>
<dbReference type="InterPro" id="IPR052512">
    <property type="entry name" value="4CMD/NDH-1_regulator"/>
</dbReference>
<dbReference type="RefSeq" id="WP_129870419.1">
    <property type="nucleotide sequence ID" value="NZ_RYUO01000001.1"/>
</dbReference>
<gene>
    <name evidence="2" type="ORF">PG2017B_0159</name>
</gene>
<organism evidence="2 3">
    <name type="scientific">Bifidobacterium pseudolongum subsp. globosum</name>
    <dbReference type="NCBI Taxonomy" id="1690"/>
    <lineage>
        <taxon>Bacteria</taxon>
        <taxon>Bacillati</taxon>
        <taxon>Actinomycetota</taxon>
        <taxon>Actinomycetes</taxon>
        <taxon>Bifidobacteriales</taxon>
        <taxon>Bifidobacteriaceae</taxon>
        <taxon>Bifidobacterium</taxon>
    </lineage>
</organism>
<dbReference type="SUPFAM" id="SSF69118">
    <property type="entry name" value="AhpD-like"/>
    <property type="match status" value="1"/>
</dbReference>
<dbReference type="PANTHER" id="PTHR33570:SF2">
    <property type="entry name" value="CARBOXYMUCONOLACTONE DECARBOXYLASE-LIKE DOMAIN-CONTAINING PROTEIN"/>
    <property type="match status" value="1"/>
</dbReference>
<evidence type="ECO:0000313" key="2">
    <source>
        <dbReference type="EMBL" id="RYQ31613.1"/>
    </source>
</evidence>
<name>A0A4Q5AM72_9BIFI</name>
<proteinExistence type="predicted"/>
<dbReference type="Proteomes" id="UP000291920">
    <property type="component" value="Unassembled WGS sequence"/>
</dbReference>
<dbReference type="PANTHER" id="PTHR33570">
    <property type="entry name" value="4-CARBOXYMUCONOLACTONE DECARBOXYLASE FAMILY PROTEIN"/>
    <property type="match status" value="1"/>
</dbReference>
<dbReference type="InterPro" id="IPR003779">
    <property type="entry name" value="CMD-like"/>
</dbReference>
<dbReference type="InterPro" id="IPR029032">
    <property type="entry name" value="AhpD-like"/>
</dbReference>